<evidence type="ECO:0000259" key="2">
    <source>
        <dbReference type="Pfam" id="PF07731"/>
    </source>
</evidence>
<dbReference type="KEGG" id="rpb:RPB_2561"/>
<evidence type="ECO:0000259" key="3">
    <source>
        <dbReference type="Pfam" id="PF07732"/>
    </source>
</evidence>
<gene>
    <name evidence="4" type="ordered locus">RPB_2561</name>
</gene>
<evidence type="ECO:0000259" key="1">
    <source>
        <dbReference type="Pfam" id="PF00394"/>
    </source>
</evidence>
<sequence length="442" mass="46799">MTNALASLSRRSVLAALGGTAFAGLPLPGFAQSTTPRKTLTLRAAAGTTVLKAGGAPVARPMLALAETVVLRRGDEVAVRFENGLTQPALLSWRGLDGVAAAEPLVARRPVPPGGNDSFVIPLRAAGTLLVDLRLTADGGPAPMPALPLVVQEATPPQVDGDEVVLIEDARLGSDGKPLASGLDAGDMPWLYTVNGQPTADITLRANGRFRLRFINACQRNVIALRIDDHDVRVIALDSQPAEPFLARNGTLVLAPGTRVDVLLDATRPPGATSAITLLDGGKPTPIARLVTSSEPPLRPAPLPLPAPLPDNGLPAQLPLSSALRVDLPLGALTSAQLDWFAPDTFVAAKGPAFQAKRGRTVVLTLNNRATMPMIFHLHGHHFRLLDRLDDGWKPFWLDTLAIDAGQTQRIAFAAEYPGLWLIEAFAAKWSAPRLLRSYAVS</sequence>
<dbReference type="InterPro" id="IPR001117">
    <property type="entry name" value="Cu-oxidase_2nd"/>
</dbReference>
<dbReference type="OrthoDB" id="9757546at2"/>
<dbReference type="Pfam" id="PF07731">
    <property type="entry name" value="Cu-oxidase_2"/>
    <property type="match status" value="1"/>
</dbReference>
<dbReference type="Pfam" id="PF07732">
    <property type="entry name" value="Cu-oxidase_3"/>
    <property type="match status" value="1"/>
</dbReference>
<dbReference type="InterPro" id="IPR011707">
    <property type="entry name" value="Cu-oxidase-like_N"/>
</dbReference>
<name>Q2IWZ6_RHOP2</name>
<evidence type="ECO:0000313" key="5">
    <source>
        <dbReference type="Proteomes" id="UP000008809"/>
    </source>
</evidence>
<dbReference type="STRING" id="316058.RPB_2561"/>
<dbReference type="HOGENOM" id="CLU_009100_6_1_5"/>
<keyword evidence="5" id="KW-1185">Reference proteome</keyword>
<dbReference type="CDD" id="cd13885">
    <property type="entry name" value="CuRO_2_CumA_like"/>
    <property type="match status" value="1"/>
</dbReference>
<dbReference type="RefSeq" id="WP_011441449.1">
    <property type="nucleotide sequence ID" value="NC_007778.1"/>
</dbReference>
<dbReference type="GO" id="GO:0005507">
    <property type="term" value="F:copper ion binding"/>
    <property type="evidence" value="ECO:0007669"/>
    <property type="project" value="InterPro"/>
</dbReference>
<dbReference type="eggNOG" id="COG2132">
    <property type="taxonomic scope" value="Bacteria"/>
</dbReference>
<dbReference type="InterPro" id="IPR008972">
    <property type="entry name" value="Cupredoxin"/>
</dbReference>
<dbReference type="GO" id="GO:0030288">
    <property type="term" value="C:outer membrane-bounded periplasmic space"/>
    <property type="evidence" value="ECO:0007669"/>
    <property type="project" value="TreeGrafter"/>
</dbReference>
<dbReference type="Proteomes" id="UP000008809">
    <property type="component" value="Chromosome"/>
</dbReference>
<dbReference type="PANTHER" id="PTHR11709">
    <property type="entry name" value="MULTI-COPPER OXIDASE"/>
    <property type="match status" value="1"/>
</dbReference>
<dbReference type="PROSITE" id="PS51318">
    <property type="entry name" value="TAT"/>
    <property type="match status" value="1"/>
</dbReference>
<feature type="domain" description="Plastocyanin-like" evidence="3">
    <location>
        <begin position="66"/>
        <end position="129"/>
    </location>
</feature>
<dbReference type="GO" id="GO:0016491">
    <property type="term" value="F:oxidoreductase activity"/>
    <property type="evidence" value="ECO:0007669"/>
    <property type="project" value="InterPro"/>
</dbReference>
<dbReference type="InterPro" id="IPR011706">
    <property type="entry name" value="Cu-oxidase_C"/>
</dbReference>
<reference evidence="4 5" key="1">
    <citation type="submission" date="2006-01" db="EMBL/GenBank/DDBJ databases">
        <title>Complete sequence of Rhodopseudomonas palustris HaA2.</title>
        <authorList>
            <consortium name="US DOE Joint Genome Institute"/>
            <person name="Copeland A."/>
            <person name="Lucas S."/>
            <person name="Lapidus A."/>
            <person name="Barry K."/>
            <person name="Detter J.C."/>
            <person name="Glavina T."/>
            <person name="Hammon N."/>
            <person name="Israni S."/>
            <person name="Pitluck S."/>
            <person name="Chain P."/>
            <person name="Malfatti S."/>
            <person name="Shin M."/>
            <person name="Vergez L."/>
            <person name="Schmutz J."/>
            <person name="Larimer F."/>
            <person name="Land M."/>
            <person name="Hauser L."/>
            <person name="Pelletier D.A."/>
            <person name="Kyrpides N."/>
            <person name="Anderson I."/>
            <person name="Oda Y."/>
            <person name="Harwood C.S."/>
            <person name="Richardson P."/>
        </authorList>
    </citation>
    <scope>NUCLEOTIDE SEQUENCE [LARGE SCALE GENOMIC DNA]</scope>
    <source>
        <strain evidence="4 5">HaA2</strain>
    </source>
</reference>
<dbReference type="InterPro" id="IPR045087">
    <property type="entry name" value="Cu-oxidase_fam"/>
</dbReference>
<dbReference type="AlphaFoldDB" id="Q2IWZ6"/>
<dbReference type="PANTHER" id="PTHR11709:SF2">
    <property type="entry name" value="MULTICOPPER OXIDASE LPR1"/>
    <property type="match status" value="1"/>
</dbReference>
<organism evidence="4 5">
    <name type="scientific">Rhodopseudomonas palustris (strain HaA2)</name>
    <dbReference type="NCBI Taxonomy" id="316058"/>
    <lineage>
        <taxon>Bacteria</taxon>
        <taxon>Pseudomonadati</taxon>
        <taxon>Pseudomonadota</taxon>
        <taxon>Alphaproteobacteria</taxon>
        <taxon>Hyphomicrobiales</taxon>
        <taxon>Nitrobacteraceae</taxon>
        <taxon>Rhodopseudomonas</taxon>
    </lineage>
</organism>
<accession>Q2IWZ6</accession>
<evidence type="ECO:0000313" key="4">
    <source>
        <dbReference type="EMBL" id="ABD07264.1"/>
    </source>
</evidence>
<dbReference type="SUPFAM" id="SSF49503">
    <property type="entry name" value="Cupredoxins"/>
    <property type="match status" value="2"/>
</dbReference>
<dbReference type="InterPro" id="IPR006311">
    <property type="entry name" value="TAT_signal"/>
</dbReference>
<proteinExistence type="predicted"/>
<dbReference type="Pfam" id="PF00394">
    <property type="entry name" value="Cu-oxidase"/>
    <property type="match status" value="1"/>
</dbReference>
<dbReference type="EMBL" id="CP000250">
    <property type="protein sequence ID" value="ABD07264.1"/>
    <property type="molecule type" value="Genomic_DNA"/>
</dbReference>
<dbReference type="Gene3D" id="2.60.40.420">
    <property type="entry name" value="Cupredoxins - blue copper proteins"/>
    <property type="match status" value="2"/>
</dbReference>
<protein>
    <submittedName>
        <fullName evidence="4">Multicopper oxidase</fullName>
    </submittedName>
</protein>
<feature type="domain" description="Plastocyanin-like" evidence="1">
    <location>
        <begin position="180"/>
        <end position="271"/>
    </location>
</feature>
<feature type="domain" description="Plastocyanin-like" evidence="2">
    <location>
        <begin position="349"/>
        <end position="423"/>
    </location>
</feature>